<reference evidence="3 4" key="1">
    <citation type="journal article" date="2018" name="Sci. Rep.">
        <title>Raphidocelis subcapitata (=Pseudokirchneriella subcapitata) provides an insight into genome evolution and environmental adaptations in the Sphaeropleales.</title>
        <authorList>
            <person name="Suzuki S."/>
            <person name="Yamaguchi H."/>
            <person name="Nakajima N."/>
            <person name="Kawachi M."/>
        </authorList>
    </citation>
    <scope>NUCLEOTIDE SEQUENCE [LARGE SCALE GENOMIC DNA]</scope>
    <source>
        <strain evidence="3 4">NIES-35</strain>
    </source>
</reference>
<evidence type="ECO:0000256" key="1">
    <source>
        <dbReference type="SAM" id="MobiDB-lite"/>
    </source>
</evidence>
<dbReference type="InterPro" id="IPR013783">
    <property type="entry name" value="Ig-like_fold"/>
</dbReference>
<dbReference type="SUPFAM" id="SSF49452">
    <property type="entry name" value="Starch-binding domain-like"/>
    <property type="match status" value="1"/>
</dbReference>
<dbReference type="STRING" id="307507.A0A2V0P469"/>
<sequence length="593" mass="57702">MLARRPAGALVRPGSVHALPVRWTRRAAPRAVHRRPAAAAAAAPSSHSIARAAEHYAAQPLPRVLPDGSVGTLEARPGGQGGGALVGEGADRVSVKFAVPHFATSYGQILKVVGSLEELGGWCPDQAPRMAWHDGHSWSLDVSLPVGTVQFKVVLAHEGGGACRWEEGPDRHIDVPAIMQLPHGNGAAAGVALPVGALAVACPWGDAGATAAAPSPDAGAVSRQLEGLAGRLAAWHQRLSRGSGSALGAPHAAAAALGGTLERLLSAARGALGRAAPASPADIAAAATGAARSGALEAALHLAEAQAAAAALDLETDGASALPTHAGHADAGGAASVTVTLSPSADAASGSSPAAAKWRSVVSRVLAAARQLDDGSLLYSADSLQSVEVDAHTLLLAALSRARARAAAAPAAGPVPAAATPPPPAPRPVSPDGQAGWAPAAAERGPPSLPPTTHDVSGREAEAGALLQSAAQAKAAARRAAMAQAAAADAARAERDGNGAAPLVTGNAPSDGPGAAAPLAAQTAAAPAPVAPAAPAPAAADVAPVPPSPASETNDDDQAASRSAARVAALAIVAAALMQAAAAAPSGGGRVPA</sequence>
<dbReference type="PANTHER" id="PTHR15048:SF0">
    <property type="entry name" value="STARCH-BINDING DOMAIN-CONTAINING PROTEIN 1"/>
    <property type="match status" value="1"/>
</dbReference>
<feature type="compositionally biased region" description="Pro residues" evidence="1">
    <location>
        <begin position="419"/>
        <end position="429"/>
    </location>
</feature>
<dbReference type="InParanoid" id="A0A2V0P469"/>
<evidence type="ECO:0000313" key="4">
    <source>
        <dbReference type="Proteomes" id="UP000247498"/>
    </source>
</evidence>
<gene>
    <name evidence="3" type="ORF">Rsub_05019</name>
</gene>
<dbReference type="AlphaFoldDB" id="A0A2V0P469"/>
<protein>
    <recommendedName>
        <fullName evidence="2">CBM20 domain-containing protein</fullName>
    </recommendedName>
</protein>
<comment type="caution">
    <text evidence="3">The sequence shown here is derived from an EMBL/GenBank/DDBJ whole genome shotgun (WGS) entry which is preliminary data.</text>
</comment>
<dbReference type="InterPro" id="IPR013784">
    <property type="entry name" value="Carb-bd-like_fold"/>
</dbReference>
<dbReference type="Gene3D" id="2.60.40.10">
    <property type="entry name" value="Immunoglobulins"/>
    <property type="match status" value="1"/>
</dbReference>
<feature type="compositionally biased region" description="Low complexity" evidence="1">
    <location>
        <begin position="508"/>
        <end position="528"/>
    </location>
</feature>
<dbReference type="OrthoDB" id="546181at2759"/>
<dbReference type="PROSITE" id="PS51166">
    <property type="entry name" value="CBM20"/>
    <property type="match status" value="1"/>
</dbReference>
<feature type="region of interest" description="Disordered" evidence="1">
    <location>
        <begin position="493"/>
        <end position="563"/>
    </location>
</feature>
<accession>A0A2V0P469</accession>
<name>A0A2V0P469_9CHLO</name>
<dbReference type="GO" id="GO:2001070">
    <property type="term" value="F:starch binding"/>
    <property type="evidence" value="ECO:0007669"/>
    <property type="project" value="InterPro"/>
</dbReference>
<keyword evidence="4" id="KW-1185">Reference proteome</keyword>
<evidence type="ECO:0000259" key="2">
    <source>
        <dbReference type="PROSITE" id="PS51166"/>
    </source>
</evidence>
<dbReference type="SMART" id="SM01065">
    <property type="entry name" value="CBM_2"/>
    <property type="match status" value="1"/>
</dbReference>
<feature type="domain" description="CBM20" evidence="2">
    <location>
        <begin position="87"/>
        <end position="206"/>
    </location>
</feature>
<feature type="region of interest" description="Disordered" evidence="1">
    <location>
        <begin position="413"/>
        <end position="458"/>
    </location>
</feature>
<evidence type="ECO:0000313" key="3">
    <source>
        <dbReference type="EMBL" id="GBF92650.1"/>
    </source>
</evidence>
<dbReference type="PANTHER" id="PTHR15048">
    <property type="entry name" value="STARCH-BINDING DOMAIN-CONTAINING PROTEIN 1"/>
    <property type="match status" value="1"/>
</dbReference>
<dbReference type="GO" id="GO:0016020">
    <property type="term" value="C:membrane"/>
    <property type="evidence" value="ECO:0007669"/>
    <property type="project" value="TreeGrafter"/>
</dbReference>
<organism evidence="3 4">
    <name type="scientific">Raphidocelis subcapitata</name>
    <dbReference type="NCBI Taxonomy" id="307507"/>
    <lineage>
        <taxon>Eukaryota</taxon>
        <taxon>Viridiplantae</taxon>
        <taxon>Chlorophyta</taxon>
        <taxon>core chlorophytes</taxon>
        <taxon>Chlorophyceae</taxon>
        <taxon>CS clade</taxon>
        <taxon>Sphaeropleales</taxon>
        <taxon>Selenastraceae</taxon>
        <taxon>Raphidocelis</taxon>
    </lineage>
</organism>
<dbReference type="EMBL" id="BDRX01000034">
    <property type="protein sequence ID" value="GBF92650.1"/>
    <property type="molecule type" value="Genomic_DNA"/>
</dbReference>
<dbReference type="InterPro" id="IPR002044">
    <property type="entry name" value="CBM20"/>
</dbReference>
<dbReference type="Pfam" id="PF00686">
    <property type="entry name" value="CBM_20"/>
    <property type="match status" value="1"/>
</dbReference>
<proteinExistence type="predicted"/>
<dbReference type="Proteomes" id="UP000247498">
    <property type="component" value="Unassembled WGS sequence"/>
</dbReference>